<proteinExistence type="inferred from homology"/>
<dbReference type="Gene3D" id="2.40.170.20">
    <property type="entry name" value="TonB-dependent receptor, beta-barrel domain"/>
    <property type="match status" value="1"/>
</dbReference>
<dbReference type="GO" id="GO:0009279">
    <property type="term" value="C:cell outer membrane"/>
    <property type="evidence" value="ECO:0007669"/>
    <property type="project" value="UniProtKB-SubCell"/>
</dbReference>
<dbReference type="InterPro" id="IPR036942">
    <property type="entry name" value="Beta-barrel_TonB_sf"/>
</dbReference>
<reference evidence="14 15" key="1">
    <citation type="submission" date="2018-05" db="EMBL/GenBank/DDBJ databases">
        <title>Draft genome sequence of Rhodanobacter denitrificans Yn1 isolated from gold copper mine.</title>
        <authorList>
            <person name="Yang N."/>
            <person name="Mazhar H.S."/>
            <person name="Rensing C."/>
        </authorList>
    </citation>
    <scope>NUCLEOTIDE SEQUENCE [LARGE SCALE GENOMIC DNA]</scope>
    <source>
        <strain evidence="14 15">Yn1</strain>
    </source>
</reference>
<evidence type="ECO:0000256" key="11">
    <source>
        <dbReference type="SAM" id="SignalP"/>
    </source>
</evidence>
<dbReference type="Pfam" id="PF07715">
    <property type="entry name" value="Plug"/>
    <property type="match status" value="1"/>
</dbReference>
<evidence type="ECO:0000259" key="12">
    <source>
        <dbReference type="Pfam" id="PF00593"/>
    </source>
</evidence>
<keyword evidence="4 8" id="KW-0812">Transmembrane</keyword>
<dbReference type="InterPro" id="IPR012910">
    <property type="entry name" value="Plug_dom"/>
</dbReference>
<keyword evidence="15" id="KW-1185">Reference proteome</keyword>
<gene>
    <name evidence="14" type="ORF">DEO45_14185</name>
</gene>
<comment type="caution">
    <text evidence="14">The sequence shown here is derived from an EMBL/GenBank/DDBJ whole genome shotgun (WGS) entry which is preliminary data.</text>
</comment>
<feature type="chain" id="PRO_5017043538" evidence="11">
    <location>
        <begin position="28"/>
        <end position="801"/>
    </location>
</feature>
<dbReference type="Pfam" id="PF00593">
    <property type="entry name" value="TonB_dep_Rec_b-barrel"/>
    <property type="match status" value="1"/>
</dbReference>
<evidence type="ECO:0000256" key="5">
    <source>
        <dbReference type="ARBA" id="ARBA00023077"/>
    </source>
</evidence>
<organism evidence="14 15">
    <name type="scientific">Rhodanobacter denitrificans</name>
    <dbReference type="NCBI Taxonomy" id="666685"/>
    <lineage>
        <taxon>Bacteria</taxon>
        <taxon>Pseudomonadati</taxon>
        <taxon>Pseudomonadota</taxon>
        <taxon>Gammaproteobacteria</taxon>
        <taxon>Lysobacterales</taxon>
        <taxon>Rhodanobacteraceae</taxon>
        <taxon>Rhodanobacter</taxon>
    </lineage>
</organism>
<keyword evidence="11" id="KW-0732">Signal</keyword>
<keyword evidence="5 9" id="KW-0798">TonB box</keyword>
<keyword evidence="7 8" id="KW-0998">Cell outer membrane</keyword>
<evidence type="ECO:0000256" key="2">
    <source>
        <dbReference type="ARBA" id="ARBA00022448"/>
    </source>
</evidence>
<dbReference type="PANTHER" id="PTHR47234:SF3">
    <property type="entry name" value="SECRETIN_TONB SHORT N-TERMINAL DOMAIN-CONTAINING PROTEIN"/>
    <property type="match status" value="1"/>
</dbReference>
<feature type="signal peptide" evidence="11">
    <location>
        <begin position="1"/>
        <end position="27"/>
    </location>
</feature>
<dbReference type="InterPro" id="IPR037066">
    <property type="entry name" value="Plug_dom_sf"/>
</dbReference>
<dbReference type="InterPro" id="IPR000531">
    <property type="entry name" value="Beta-barrel_TonB"/>
</dbReference>
<evidence type="ECO:0000313" key="14">
    <source>
        <dbReference type="EMBL" id="RCS28846.1"/>
    </source>
</evidence>
<dbReference type="EMBL" id="QFWQ01000009">
    <property type="protein sequence ID" value="RCS28846.1"/>
    <property type="molecule type" value="Genomic_DNA"/>
</dbReference>
<evidence type="ECO:0000256" key="10">
    <source>
        <dbReference type="SAM" id="MobiDB-lite"/>
    </source>
</evidence>
<dbReference type="CDD" id="cd01347">
    <property type="entry name" value="ligand_gated_channel"/>
    <property type="match status" value="1"/>
</dbReference>
<keyword evidence="14" id="KW-0675">Receptor</keyword>
<dbReference type="Proteomes" id="UP000252387">
    <property type="component" value="Unassembled WGS sequence"/>
</dbReference>
<evidence type="ECO:0000259" key="13">
    <source>
        <dbReference type="Pfam" id="PF07715"/>
    </source>
</evidence>
<keyword evidence="6 8" id="KW-0472">Membrane</keyword>
<dbReference type="AlphaFoldDB" id="A0A368KCL9"/>
<evidence type="ECO:0000256" key="7">
    <source>
        <dbReference type="ARBA" id="ARBA00023237"/>
    </source>
</evidence>
<evidence type="ECO:0000256" key="4">
    <source>
        <dbReference type="ARBA" id="ARBA00022692"/>
    </source>
</evidence>
<dbReference type="OrthoDB" id="6276154at2"/>
<dbReference type="SUPFAM" id="SSF56935">
    <property type="entry name" value="Porins"/>
    <property type="match status" value="1"/>
</dbReference>
<name>A0A368KCL9_9GAMM</name>
<dbReference type="RefSeq" id="WP_114344918.1">
    <property type="nucleotide sequence ID" value="NZ_QFWQ01000009.1"/>
</dbReference>
<keyword evidence="3 8" id="KW-1134">Transmembrane beta strand</keyword>
<sequence>MKTNTLRNAISIALFAAAAGANGWAVAQDATTGTATQGRASVAKASTRTQQKKPTDKSAAPAAINLQTVTVTVTGTRIRGGTTPSPVITIGSEQIQQEGFTDLGEVIRSVPQNFSGGQNPGVIGTTGGIGNGDFTGGSALDLRGLGPDASLTLLNGHRLVYDGYSQGLDISAIPVEAVERLEIVPDGASAIYGSDAVGGVANVILKRDFDGVTLGARYGGATEGGLATREYTATAGTTWASGGLIATFKDVDVDPIYARQRSYTRYLIDPYTIYNGSNLRSGLVSVHQSMGDVAELRLDALRTERDTTEYLGLTANSYNRYNPSTSIGLISPSVEFFLRNDWSITLGGTYGKDDTIFASHLVSAAGSRLTTQTCYCNEGRSWELGAEGPLFPAGGGEARLAVGIGSRTNKFRTVPKVSGSAYGGEEQARFAYAELSVPFVSPASDIPGVHRLEFSAAMRGEEYASFGRVATPKLGVIYDPTADVTFKTSWGKSFKAPTLLQRYQSKVAYLWKASAVGAGGSPADATALESYGGNTDLGAERARTWTASLALHPEALPGLDAELTWFDIDYTDRVVEPLITRQALSNPAYAGFVNRSPTPEQVQDLLAVYNSAFYNLSGVAYDPSKVVAIIHDQYVNAARQRIKGLDLSGLYRFDLGGGQLTVRGSASWLDSAQTTSAGQPKQALAGTAFNPARLNSRVGAVWTSGGFSASGFVNYTGGVTNRLATMTEKTASFTTLDSTINYDLGERAGPLSGLTLGLSVQNLLNRAPPLYTSAVAIFVPYDATNYSAIGRFVSVSVSKHW</sequence>
<evidence type="ECO:0000256" key="9">
    <source>
        <dbReference type="RuleBase" id="RU003357"/>
    </source>
</evidence>
<comment type="subcellular location">
    <subcellularLocation>
        <location evidence="1 8">Cell outer membrane</location>
        <topology evidence="1 8">Multi-pass membrane protein</topology>
    </subcellularLocation>
</comment>
<feature type="domain" description="TonB-dependent receptor-like beta-barrel" evidence="12">
    <location>
        <begin position="306"/>
        <end position="763"/>
    </location>
</feature>
<dbReference type="InterPro" id="IPR039426">
    <property type="entry name" value="TonB-dep_rcpt-like"/>
</dbReference>
<evidence type="ECO:0000256" key="6">
    <source>
        <dbReference type="ARBA" id="ARBA00023136"/>
    </source>
</evidence>
<evidence type="ECO:0000256" key="1">
    <source>
        <dbReference type="ARBA" id="ARBA00004571"/>
    </source>
</evidence>
<evidence type="ECO:0000313" key="15">
    <source>
        <dbReference type="Proteomes" id="UP000252387"/>
    </source>
</evidence>
<keyword evidence="2 8" id="KW-0813">Transport</keyword>
<accession>A0A368KCL9</accession>
<comment type="similarity">
    <text evidence="8 9">Belongs to the TonB-dependent receptor family.</text>
</comment>
<dbReference type="PANTHER" id="PTHR47234">
    <property type="match status" value="1"/>
</dbReference>
<dbReference type="Gene3D" id="2.170.130.10">
    <property type="entry name" value="TonB-dependent receptor, plug domain"/>
    <property type="match status" value="1"/>
</dbReference>
<evidence type="ECO:0000256" key="3">
    <source>
        <dbReference type="ARBA" id="ARBA00022452"/>
    </source>
</evidence>
<evidence type="ECO:0000256" key="8">
    <source>
        <dbReference type="PROSITE-ProRule" id="PRU01360"/>
    </source>
</evidence>
<feature type="domain" description="TonB-dependent receptor plug" evidence="13">
    <location>
        <begin position="82"/>
        <end position="200"/>
    </location>
</feature>
<feature type="region of interest" description="Disordered" evidence="10">
    <location>
        <begin position="33"/>
        <end position="59"/>
    </location>
</feature>
<protein>
    <submittedName>
        <fullName evidence="14">TonB-dependent receptor</fullName>
    </submittedName>
</protein>
<dbReference type="PROSITE" id="PS52016">
    <property type="entry name" value="TONB_DEPENDENT_REC_3"/>
    <property type="match status" value="1"/>
</dbReference>